<name>A0A2G9TYB9_TELCI</name>
<proteinExistence type="predicted"/>
<feature type="compositionally biased region" description="Polar residues" evidence="1">
    <location>
        <begin position="19"/>
        <end position="28"/>
    </location>
</feature>
<sequence>MVWGCAKEATGPSDKNSEGFRSTRQATARSPEENVERRNQEGPGHRRQDLDRFHLLNQGLRQDQEEKLSVKHGVQTPHKYATEVYNDGDIDIVICSPDA</sequence>
<organism evidence="2 3">
    <name type="scientific">Teladorsagia circumcincta</name>
    <name type="common">Brown stomach worm</name>
    <name type="synonym">Ostertagia circumcincta</name>
    <dbReference type="NCBI Taxonomy" id="45464"/>
    <lineage>
        <taxon>Eukaryota</taxon>
        <taxon>Metazoa</taxon>
        <taxon>Ecdysozoa</taxon>
        <taxon>Nematoda</taxon>
        <taxon>Chromadorea</taxon>
        <taxon>Rhabditida</taxon>
        <taxon>Rhabditina</taxon>
        <taxon>Rhabditomorpha</taxon>
        <taxon>Strongyloidea</taxon>
        <taxon>Trichostrongylidae</taxon>
        <taxon>Teladorsagia</taxon>
    </lineage>
</organism>
<dbReference type="EMBL" id="KZ352120">
    <property type="protein sequence ID" value="PIO62432.1"/>
    <property type="molecule type" value="Genomic_DNA"/>
</dbReference>
<feature type="compositionally biased region" description="Basic and acidic residues" evidence="1">
    <location>
        <begin position="30"/>
        <end position="51"/>
    </location>
</feature>
<dbReference type="AlphaFoldDB" id="A0A2G9TYB9"/>
<evidence type="ECO:0000313" key="3">
    <source>
        <dbReference type="Proteomes" id="UP000230423"/>
    </source>
</evidence>
<gene>
    <name evidence="2" type="ORF">TELCIR_16006</name>
</gene>
<accession>A0A2G9TYB9</accession>
<protein>
    <submittedName>
        <fullName evidence="2">Uncharacterized protein</fullName>
    </submittedName>
</protein>
<reference evidence="2 3" key="1">
    <citation type="submission" date="2015-09" db="EMBL/GenBank/DDBJ databases">
        <title>Draft genome of the parasitic nematode Teladorsagia circumcincta isolate WARC Sus (inbred).</title>
        <authorList>
            <person name="Mitreva M."/>
        </authorList>
    </citation>
    <scope>NUCLEOTIDE SEQUENCE [LARGE SCALE GENOMIC DNA]</scope>
    <source>
        <strain evidence="2 3">S</strain>
    </source>
</reference>
<keyword evidence="3" id="KW-1185">Reference proteome</keyword>
<evidence type="ECO:0000256" key="1">
    <source>
        <dbReference type="SAM" id="MobiDB-lite"/>
    </source>
</evidence>
<feature type="region of interest" description="Disordered" evidence="1">
    <location>
        <begin position="1"/>
        <end position="51"/>
    </location>
</feature>
<evidence type="ECO:0000313" key="2">
    <source>
        <dbReference type="EMBL" id="PIO62432.1"/>
    </source>
</evidence>
<dbReference type="Proteomes" id="UP000230423">
    <property type="component" value="Unassembled WGS sequence"/>
</dbReference>